<keyword evidence="3" id="KW-0378">Hydrolase</keyword>
<dbReference type="SUPFAM" id="SSF53092">
    <property type="entry name" value="Creatinase/prolidase N-terminal domain"/>
    <property type="match status" value="1"/>
</dbReference>
<proteinExistence type="predicted"/>
<dbReference type="InterPro" id="IPR000994">
    <property type="entry name" value="Pept_M24"/>
</dbReference>
<dbReference type="SUPFAM" id="SSF55920">
    <property type="entry name" value="Creatinase/aminopeptidase"/>
    <property type="match status" value="1"/>
</dbReference>
<dbReference type="InterPro" id="IPR050659">
    <property type="entry name" value="Peptidase_M24B"/>
</dbReference>
<dbReference type="InterPro" id="IPR036005">
    <property type="entry name" value="Creatinase/aminopeptidase-like"/>
</dbReference>
<dbReference type="Pfam" id="PF00557">
    <property type="entry name" value="Peptidase_M24"/>
    <property type="match status" value="1"/>
</dbReference>
<evidence type="ECO:0000259" key="2">
    <source>
        <dbReference type="Pfam" id="PF01321"/>
    </source>
</evidence>
<dbReference type="RefSeq" id="WP_188861020.1">
    <property type="nucleotide sequence ID" value="NZ_BMLT01000006.1"/>
</dbReference>
<keyword evidence="3" id="KW-0031">Aminopeptidase</keyword>
<dbReference type="InterPro" id="IPR029149">
    <property type="entry name" value="Creatin/AminoP/Spt16_N"/>
</dbReference>
<dbReference type="GO" id="GO:0004177">
    <property type="term" value="F:aminopeptidase activity"/>
    <property type="evidence" value="ECO:0007669"/>
    <property type="project" value="UniProtKB-KW"/>
</dbReference>
<dbReference type="Pfam" id="PF01321">
    <property type="entry name" value="Creatinase_N"/>
    <property type="match status" value="1"/>
</dbReference>
<dbReference type="InterPro" id="IPR000587">
    <property type="entry name" value="Creatinase_N"/>
</dbReference>
<evidence type="ECO:0000313" key="3">
    <source>
        <dbReference type="EMBL" id="GGO83000.1"/>
    </source>
</evidence>
<reference evidence="3 4" key="1">
    <citation type="journal article" date="2014" name="Int. J. Syst. Evol. Microbiol.">
        <title>Complete genome sequence of Corynebacterium casei LMG S-19264T (=DSM 44701T), isolated from a smear-ripened cheese.</title>
        <authorList>
            <consortium name="US DOE Joint Genome Institute (JGI-PGF)"/>
            <person name="Walter F."/>
            <person name="Albersmeier A."/>
            <person name="Kalinowski J."/>
            <person name="Ruckert C."/>
        </authorList>
    </citation>
    <scope>NUCLEOTIDE SEQUENCE [LARGE SCALE GENOMIC DNA]</scope>
    <source>
        <strain evidence="3 4">CGMCC 1.7286</strain>
    </source>
</reference>
<dbReference type="Proteomes" id="UP000599578">
    <property type="component" value="Unassembled WGS sequence"/>
</dbReference>
<organism evidence="3 4">
    <name type="scientific">Marinobacterium nitratireducens</name>
    <dbReference type="NCBI Taxonomy" id="518897"/>
    <lineage>
        <taxon>Bacteria</taxon>
        <taxon>Pseudomonadati</taxon>
        <taxon>Pseudomonadota</taxon>
        <taxon>Gammaproteobacteria</taxon>
        <taxon>Oceanospirillales</taxon>
        <taxon>Oceanospirillaceae</taxon>
        <taxon>Marinobacterium</taxon>
    </lineage>
</organism>
<dbReference type="CDD" id="cd01066">
    <property type="entry name" value="APP_MetAP"/>
    <property type="match status" value="1"/>
</dbReference>
<protein>
    <submittedName>
        <fullName evidence="3">Xaa-Pro aminopeptidase</fullName>
    </submittedName>
</protein>
<evidence type="ECO:0000259" key="1">
    <source>
        <dbReference type="Pfam" id="PF00557"/>
    </source>
</evidence>
<dbReference type="AlphaFoldDB" id="A0A917ZGQ9"/>
<evidence type="ECO:0000313" key="4">
    <source>
        <dbReference type="Proteomes" id="UP000599578"/>
    </source>
</evidence>
<dbReference type="EMBL" id="BMLT01000006">
    <property type="protein sequence ID" value="GGO83000.1"/>
    <property type="molecule type" value="Genomic_DNA"/>
</dbReference>
<sequence length="421" mass="46011">MDNISGRYFDDAEYQRRRQQVREGMTARGLDACLIASPENIYYLTGLDHQGYFACQLLILPSDGQPVLITRAMEKATVRDQAPDVLHVGYADGTEPAPGDAAPVIDDTWSLTMGTPTREPRRRPYLMPSAAVRETVRALEDAGLAKAVIGIDMNSTFLPYSIAEGIMNGVPDADWQQLESLVDDVRVLQSPAELELTRRAAAISDSMMLSAIAAAGVGINDREIMAAIYDAMFRRGGTYPGFVPLVRSTGNLAHEHGTWEDRALQQGDLLFLEMAGCARRYHAPIGRLVFIGHEPPEAKQANDICRDAMMAAADTIRPGVLAGDVYEAWQAVLDRSGLSHYSRHHCGYSIGIGYPPSWSGSGVPVGLRRNSQMRLREGMTFHLMSWLLGSGQGDAFLSDTVEVTPHGCEFLTSVGRGVLVR</sequence>
<keyword evidence="3" id="KW-0645">Protease</keyword>
<dbReference type="Gene3D" id="3.90.230.10">
    <property type="entry name" value="Creatinase/methionine aminopeptidase superfamily"/>
    <property type="match status" value="1"/>
</dbReference>
<comment type="caution">
    <text evidence="3">The sequence shown here is derived from an EMBL/GenBank/DDBJ whole genome shotgun (WGS) entry which is preliminary data.</text>
</comment>
<keyword evidence="4" id="KW-1185">Reference proteome</keyword>
<dbReference type="PANTHER" id="PTHR46112:SF2">
    <property type="entry name" value="XAA-PRO AMINOPEPTIDASE P-RELATED"/>
    <property type="match status" value="1"/>
</dbReference>
<dbReference type="PANTHER" id="PTHR46112">
    <property type="entry name" value="AMINOPEPTIDASE"/>
    <property type="match status" value="1"/>
</dbReference>
<accession>A0A917ZGQ9</accession>
<gene>
    <name evidence="3" type="ORF">GCM10011348_25700</name>
</gene>
<name>A0A917ZGQ9_9GAMM</name>
<feature type="domain" description="Peptidase M24" evidence="1">
    <location>
        <begin position="196"/>
        <end position="404"/>
    </location>
</feature>
<feature type="domain" description="Creatinase N-terminal" evidence="2">
    <location>
        <begin position="17"/>
        <end position="187"/>
    </location>
</feature>
<dbReference type="Gene3D" id="3.40.350.10">
    <property type="entry name" value="Creatinase/prolidase N-terminal domain"/>
    <property type="match status" value="1"/>
</dbReference>